<dbReference type="SUPFAM" id="SSF53850">
    <property type="entry name" value="Periplasmic binding protein-like II"/>
    <property type="match status" value="1"/>
</dbReference>
<dbReference type="EMBL" id="HBGU01060561">
    <property type="protein sequence ID" value="CAD9515166.1"/>
    <property type="molecule type" value="Transcribed_RNA"/>
</dbReference>
<keyword evidence="1" id="KW-0472">Membrane</keyword>
<sequence length="337" mass="35673">MYDSSGTLLPSTQWTGYFPDLLQWIGRQSGMTYTLTAPSGAGSSCASGADNTGNYGCGQQDVTELGTSDIYVGLYYVTAQRLQAGLMSRTFTGDAGLAVAQKGGATDTLDSYQAKQAAGTVGRLCTLTGAAFTDWVSREYPAIDQVAVAYSEYVTSIRSGACDAFVVDRPIALQIAAQNCDLNLGVGPSTTYGYHDCAFGIRKELNDVTIAISYWIEWLRTCSPNDSNDFRCYNAFNLATLYVRWGIAPDQCPASSSPPPPPTAAGGDVTNVFGTIFGTTVTNRLDAIFGLAITTLVLVSIAFLVMMSSILKGLGGGQRAVGVDTKNMIEPSDARSL</sequence>
<evidence type="ECO:0008006" key="3">
    <source>
        <dbReference type="Google" id="ProtNLM"/>
    </source>
</evidence>
<name>A0A7S2IDS5_9EUKA</name>
<evidence type="ECO:0000313" key="2">
    <source>
        <dbReference type="EMBL" id="CAD9515166.1"/>
    </source>
</evidence>
<evidence type="ECO:0000256" key="1">
    <source>
        <dbReference type="SAM" id="Phobius"/>
    </source>
</evidence>
<organism evidence="2">
    <name type="scientific">Haptolina brevifila</name>
    <dbReference type="NCBI Taxonomy" id="156173"/>
    <lineage>
        <taxon>Eukaryota</taxon>
        <taxon>Haptista</taxon>
        <taxon>Haptophyta</taxon>
        <taxon>Prymnesiophyceae</taxon>
        <taxon>Prymnesiales</taxon>
        <taxon>Prymnesiaceae</taxon>
        <taxon>Haptolina</taxon>
    </lineage>
</organism>
<dbReference type="AlphaFoldDB" id="A0A7S2IDS5"/>
<accession>A0A7S2IDS5</accession>
<protein>
    <recommendedName>
        <fullName evidence="3">Solute-binding protein family 3/N-terminal domain-containing protein</fullName>
    </recommendedName>
</protein>
<feature type="transmembrane region" description="Helical" evidence="1">
    <location>
        <begin position="287"/>
        <end position="311"/>
    </location>
</feature>
<gene>
    <name evidence="2" type="ORF">CBRE1094_LOCUS32889</name>
</gene>
<keyword evidence="1" id="KW-1133">Transmembrane helix</keyword>
<dbReference type="Gene3D" id="3.40.190.10">
    <property type="entry name" value="Periplasmic binding protein-like II"/>
    <property type="match status" value="2"/>
</dbReference>
<reference evidence="2" key="1">
    <citation type="submission" date="2021-01" db="EMBL/GenBank/DDBJ databases">
        <authorList>
            <person name="Corre E."/>
            <person name="Pelletier E."/>
            <person name="Niang G."/>
            <person name="Scheremetjew M."/>
            <person name="Finn R."/>
            <person name="Kale V."/>
            <person name="Holt S."/>
            <person name="Cochrane G."/>
            <person name="Meng A."/>
            <person name="Brown T."/>
            <person name="Cohen L."/>
        </authorList>
    </citation>
    <scope>NUCLEOTIDE SEQUENCE</scope>
    <source>
        <strain evidence="2">UTEX LB 985</strain>
    </source>
</reference>
<keyword evidence="1" id="KW-0812">Transmembrane</keyword>
<proteinExistence type="predicted"/>